<evidence type="ECO:0000313" key="2">
    <source>
        <dbReference type="Proteomes" id="UP000637239"/>
    </source>
</evidence>
<organism evidence="1 2">
    <name type="scientific">Aspergillus chevalieri</name>
    <name type="common">Eurotium chevalieri</name>
    <dbReference type="NCBI Taxonomy" id="182096"/>
    <lineage>
        <taxon>Eukaryota</taxon>
        <taxon>Fungi</taxon>
        <taxon>Dikarya</taxon>
        <taxon>Ascomycota</taxon>
        <taxon>Pezizomycotina</taxon>
        <taxon>Eurotiomycetes</taxon>
        <taxon>Eurotiomycetidae</taxon>
        <taxon>Eurotiales</taxon>
        <taxon>Aspergillaceae</taxon>
        <taxon>Aspergillus</taxon>
        <taxon>Aspergillus subgen. Aspergillus</taxon>
    </lineage>
</organism>
<accession>A0A7R7VRS8</accession>
<reference evidence="1" key="1">
    <citation type="submission" date="2021-01" db="EMBL/GenBank/DDBJ databases">
        <authorList>
            <consortium name="Aspergillus chevalieri M1 genome sequencing consortium"/>
            <person name="Kazuki M."/>
            <person name="Futagami T."/>
        </authorList>
    </citation>
    <scope>NUCLEOTIDE SEQUENCE</scope>
    <source>
        <strain evidence="1">M1</strain>
    </source>
</reference>
<sequence>MPKIHNNDDLSISLAAPLGWTYAPGDTIIGNIVRKTHLVTPDASLKLSLVGHTATKIEERHGNSNREYGAHWNLWPVISDEFFRGPLHIPEGAGTDEYLTSSFEVTIPTRPSSTLIKRHSQAQSFLSLDDDSVARQTIPGSFECGRYSSTATVSLSYGVIKYNLEAVLRYTRGGALAFSRATCPVRLRHTRSEPPLLFYETKRWLSLTQTVQSQRLEPGREDAPLSFLQKTQKFFGSSSVPKFTYKLEIRTPKTVQLDNALPIPFTMKAIPLLDQTSESIRSLAKTIQIYIHTIKLSIDARTDLRAPGTSNVNNVHYDQHIEPHAGFFTCNPPMALPVGQEREPVDIGRKFELWLRNDGLQWASQSRTYLRPRGHPVYPDFMSYLINHCHWVSWEIMLGVVGERQKVTGRAELRVLAAD</sequence>
<evidence type="ECO:0008006" key="3">
    <source>
        <dbReference type="Google" id="ProtNLM"/>
    </source>
</evidence>
<dbReference type="Proteomes" id="UP000637239">
    <property type="component" value="Chromosome 5"/>
</dbReference>
<protein>
    <recommendedName>
        <fullName evidence="3">Arrestin-like N-terminal domain-containing protein</fullName>
    </recommendedName>
</protein>
<dbReference type="EMBL" id="AP024420">
    <property type="protein sequence ID" value="BCR88899.1"/>
    <property type="molecule type" value="Genomic_DNA"/>
</dbReference>
<dbReference type="RefSeq" id="XP_043137421.1">
    <property type="nucleotide sequence ID" value="XM_043279776.1"/>
</dbReference>
<dbReference type="KEGG" id="ache:ACHE_50097S"/>
<reference evidence="1" key="2">
    <citation type="submission" date="2021-02" db="EMBL/GenBank/DDBJ databases">
        <title>Aspergillus chevalieri M1 genome sequence.</title>
        <authorList>
            <person name="Kadooka C."/>
            <person name="Mori K."/>
            <person name="Futagami T."/>
        </authorList>
    </citation>
    <scope>NUCLEOTIDE SEQUENCE</scope>
    <source>
        <strain evidence="1">M1</strain>
    </source>
</reference>
<evidence type="ECO:0000313" key="1">
    <source>
        <dbReference type="EMBL" id="BCR88899.1"/>
    </source>
</evidence>
<keyword evidence="2" id="KW-1185">Reference proteome</keyword>
<dbReference type="AlphaFoldDB" id="A0A7R7VRS8"/>
<proteinExistence type="predicted"/>
<dbReference type="GeneID" id="66983257"/>
<gene>
    <name evidence="1" type="ORF">ACHE_50097S</name>
</gene>
<name>A0A7R7VRS8_ASPCH</name>